<dbReference type="InParanoid" id="A0A3Q7IEP1"/>
<accession>A0A3Q7IEP1</accession>
<sequence>MWKHLQVVKTQDFLHFPCLNCPYVVVARKSNFRFQDSSSAIQKVYHKFLNIQFIVFVGQLDFLVYKSSSAFRHAYQPFSIQYFEFP</sequence>
<name>A0A3Q7IEP1_SOLLC</name>
<dbReference type="PaxDb" id="4081-Solyc10g036730.1.1"/>
<protein>
    <submittedName>
        <fullName evidence="1">Uncharacterized protein</fullName>
    </submittedName>
</protein>
<organism evidence="1">
    <name type="scientific">Solanum lycopersicum</name>
    <name type="common">Tomato</name>
    <name type="synonym">Lycopersicon esculentum</name>
    <dbReference type="NCBI Taxonomy" id="4081"/>
    <lineage>
        <taxon>Eukaryota</taxon>
        <taxon>Viridiplantae</taxon>
        <taxon>Streptophyta</taxon>
        <taxon>Embryophyta</taxon>
        <taxon>Tracheophyta</taxon>
        <taxon>Spermatophyta</taxon>
        <taxon>Magnoliopsida</taxon>
        <taxon>eudicotyledons</taxon>
        <taxon>Gunneridae</taxon>
        <taxon>Pentapetalae</taxon>
        <taxon>asterids</taxon>
        <taxon>lamiids</taxon>
        <taxon>Solanales</taxon>
        <taxon>Solanaceae</taxon>
        <taxon>Solanoideae</taxon>
        <taxon>Solaneae</taxon>
        <taxon>Solanum</taxon>
        <taxon>Solanum subgen. Lycopersicon</taxon>
    </lineage>
</organism>
<dbReference type="EnsemblPlants" id="Solyc10g036730.1.1">
    <property type="protein sequence ID" value="Solyc10g036730.1.1.1"/>
    <property type="gene ID" value="Solyc10g036730.1"/>
</dbReference>
<reference evidence="1" key="2">
    <citation type="submission" date="2019-01" db="UniProtKB">
        <authorList>
            <consortium name="EnsemblPlants"/>
        </authorList>
    </citation>
    <scope>IDENTIFICATION</scope>
    <source>
        <strain evidence="1">cv. Heinz 1706</strain>
    </source>
</reference>
<proteinExistence type="predicted"/>
<evidence type="ECO:0000313" key="1">
    <source>
        <dbReference type="EnsemblPlants" id="Solyc10g036730.1.1.1"/>
    </source>
</evidence>
<keyword evidence="2" id="KW-1185">Reference proteome</keyword>
<evidence type="ECO:0000313" key="2">
    <source>
        <dbReference type="Proteomes" id="UP000004994"/>
    </source>
</evidence>
<dbReference type="Gramene" id="Solyc10g036730.1.1">
    <property type="protein sequence ID" value="Solyc10g036730.1.1.1"/>
    <property type="gene ID" value="Solyc10g036730.1"/>
</dbReference>
<dbReference type="Proteomes" id="UP000004994">
    <property type="component" value="Chromosome 10"/>
</dbReference>
<reference evidence="1" key="1">
    <citation type="journal article" date="2012" name="Nature">
        <title>The tomato genome sequence provides insights into fleshy fruit evolution.</title>
        <authorList>
            <consortium name="Tomato Genome Consortium"/>
        </authorList>
    </citation>
    <scope>NUCLEOTIDE SEQUENCE [LARGE SCALE GENOMIC DNA]</scope>
    <source>
        <strain evidence="1">cv. Heinz 1706</strain>
    </source>
</reference>
<dbReference type="AlphaFoldDB" id="A0A3Q7IEP1"/>